<evidence type="ECO:0000313" key="2">
    <source>
        <dbReference type="EMBL" id="MCH7411103.1"/>
    </source>
</evidence>
<sequence>MNNDELTDLGNGIFVDDKGNVTGSHSVNINGQTFTVNISCSFEKLEEKERISNNPNSVIREPKEDEMILPISFKLEILVHFPKECFREKQESLLKGYNNFIVKKSDFHKGMIEYKNYTRQMEILRKTAELNNKGIDLEKKGYIDEAITVYEENIKLGYPASHSYERLMILYSKKKDYKKEKRTIERALEIYPNSDKYKKRLEKLNLKLNK</sequence>
<dbReference type="Gene3D" id="1.25.40.10">
    <property type="entry name" value="Tetratricopeptide repeat domain"/>
    <property type="match status" value="1"/>
</dbReference>
<dbReference type="PROSITE" id="PS50005">
    <property type="entry name" value="TPR"/>
    <property type="match status" value="1"/>
</dbReference>
<dbReference type="SUPFAM" id="SSF48452">
    <property type="entry name" value="TPR-like"/>
    <property type="match status" value="1"/>
</dbReference>
<feature type="repeat" description="TPR" evidence="1">
    <location>
        <begin position="161"/>
        <end position="194"/>
    </location>
</feature>
<dbReference type="InterPro" id="IPR011990">
    <property type="entry name" value="TPR-like_helical_dom_sf"/>
</dbReference>
<gene>
    <name evidence="2" type="ORF">MM239_16980</name>
</gene>
<keyword evidence="1" id="KW-0802">TPR repeat</keyword>
<dbReference type="EMBL" id="JAKZGP010000059">
    <property type="protein sequence ID" value="MCH7411103.1"/>
    <property type="molecule type" value="Genomic_DNA"/>
</dbReference>
<dbReference type="InterPro" id="IPR019734">
    <property type="entry name" value="TPR_rpt"/>
</dbReference>
<name>A0ABS9V402_9BACT</name>
<dbReference type="Proteomes" id="UP001165489">
    <property type="component" value="Unassembled WGS sequence"/>
</dbReference>
<organism evidence="2 3">
    <name type="scientific">Belliella filtrata</name>
    <dbReference type="NCBI Taxonomy" id="2923435"/>
    <lineage>
        <taxon>Bacteria</taxon>
        <taxon>Pseudomonadati</taxon>
        <taxon>Bacteroidota</taxon>
        <taxon>Cytophagia</taxon>
        <taxon>Cytophagales</taxon>
        <taxon>Cyclobacteriaceae</taxon>
        <taxon>Belliella</taxon>
    </lineage>
</organism>
<dbReference type="RefSeq" id="WP_241349456.1">
    <property type="nucleotide sequence ID" value="NZ_JAKZGP010000059.1"/>
</dbReference>
<protein>
    <recommendedName>
        <fullName evidence="4">Tetratricopeptide repeat-containing protein</fullName>
    </recommendedName>
</protein>
<proteinExistence type="predicted"/>
<accession>A0ABS9V402</accession>
<reference evidence="2" key="1">
    <citation type="submission" date="2022-03" db="EMBL/GenBank/DDBJ databases">
        <title>De novo assembled genomes of Belliella spp. (Cyclobacteriaceae) strains.</title>
        <authorList>
            <person name="Szabo A."/>
            <person name="Korponai K."/>
            <person name="Felfoldi T."/>
        </authorList>
    </citation>
    <scope>NUCLEOTIDE SEQUENCE</scope>
    <source>
        <strain evidence="2">DSM 111904</strain>
    </source>
</reference>
<evidence type="ECO:0008006" key="4">
    <source>
        <dbReference type="Google" id="ProtNLM"/>
    </source>
</evidence>
<comment type="caution">
    <text evidence="2">The sequence shown here is derived from an EMBL/GenBank/DDBJ whole genome shotgun (WGS) entry which is preliminary data.</text>
</comment>
<evidence type="ECO:0000256" key="1">
    <source>
        <dbReference type="PROSITE-ProRule" id="PRU00339"/>
    </source>
</evidence>
<keyword evidence="3" id="KW-1185">Reference proteome</keyword>
<evidence type="ECO:0000313" key="3">
    <source>
        <dbReference type="Proteomes" id="UP001165489"/>
    </source>
</evidence>